<organism evidence="1 2">
    <name type="scientific">Arthrobacter psychrolactophilus</name>
    <dbReference type="NCBI Taxonomy" id="92442"/>
    <lineage>
        <taxon>Bacteria</taxon>
        <taxon>Bacillati</taxon>
        <taxon>Actinomycetota</taxon>
        <taxon>Actinomycetes</taxon>
        <taxon>Micrococcales</taxon>
        <taxon>Micrococcaceae</taxon>
        <taxon>Arthrobacter</taxon>
    </lineage>
</organism>
<dbReference type="OrthoDB" id="3638028at2"/>
<dbReference type="RefSeq" id="WP_110486455.1">
    <property type="nucleotide sequence ID" value="NZ_QJVC01000022.1"/>
</dbReference>
<dbReference type="InterPro" id="IPR006748">
    <property type="entry name" value="NH2Glyco/OHUrea_AB-resist_kin"/>
</dbReference>
<name>A0A2V5IMT6_9MICC</name>
<proteinExistence type="predicted"/>
<protein>
    <submittedName>
        <fullName evidence="1">Aminoglycoside resistance protein</fullName>
    </submittedName>
</protein>
<dbReference type="GO" id="GO:0016773">
    <property type="term" value="F:phosphotransferase activity, alcohol group as acceptor"/>
    <property type="evidence" value="ECO:0007669"/>
    <property type="project" value="InterPro"/>
</dbReference>
<evidence type="ECO:0000313" key="1">
    <source>
        <dbReference type="EMBL" id="PYI37421.1"/>
    </source>
</evidence>
<dbReference type="Proteomes" id="UP000247980">
    <property type="component" value="Unassembled WGS sequence"/>
</dbReference>
<dbReference type="GO" id="GO:0019748">
    <property type="term" value="P:secondary metabolic process"/>
    <property type="evidence" value="ECO:0007669"/>
    <property type="project" value="InterPro"/>
</dbReference>
<dbReference type="AlphaFoldDB" id="A0A2V5IMT6"/>
<accession>A0A2V5IMT6</accession>
<keyword evidence="2" id="KW-1185">Reference proteome</keyword>
<dbReference type="InterPro" id="IPR011009">
    <property type="entry name" value="Kinase-like_dom_sf"/>
</dbReference>
<reference evidence="1 2" key="1">
    <citation type="submission" date="2018-05" db="EMBL/GenBank/DDBJ databases">
        <title>Genetic diversity of glacier-inhabiting Cryobacterium bacteria in China and description of Cryobacterium mengkeensis sp. nov. and Arthrobacter glacialis sp. nov.</title>
        <authorList>
            <person name="Liu Q."/>
            <person name="Xin Y.-H."/>
        </authorList>
    </citation>
    <scope>NUCLEOTIDE SEQUENCE [LARGE SCALE GENOMIC DNA]</scope>
    <source>
        <strain evidence="1 2">B7</strain>
    </source>
</reference>
<sequence length="328" mass="36809">MRVEIPEPLRLRYRQTLEGRTWLEQLPARLEQALHQWQLSIDLAVGAAPWHGHTAMVLPVLTHNGMKAVLKLAFPTEETLLEPLALRLWAGHGVLELMEEDDSIGAMLMERLDADRSLLTAPMEEAITVWGELLRTLSIRPDDRPEWRQLPHIAGTAERYCDELPQRWSDLGEPFPRWLLESALELCQTRGSVARRSSNDVLVHTDLHYQNILASLDGGHYLAIDPQAQLGDAEFAVAPCLWNRLHELPERNVEEALRRRSSALAQAAGLDEELSAAWAVVREVENALWYLESPGHVGDAQRSLWVASTMAGKTLPGLPSAHQLSVLS</sequence>
<dbReference type="Pfam" id="PF04655">
    <property type="entry name" value="APH_6_hur"/>
    <property type="match status" value="1"/>
</dbReference>
<evidence type="ECO:0000313" key="2">
    <source>
        <dbReference type="Proteomes" id="UP000247980"/>
    </source>
</evidence>
<dbReference type="EMBL" id="QJVC01000022">
    <property type="protein sequence ID" value="PYI37421.1"/>
    <property type="molecule type" value="Genomic_DNA"/>
</dbReference>
<dbReference type="SUPFAM" id="SSF56112">
    <property type="entry name" value="Protein kinase-like (PK-like)"/>
    <property type="match status" value="1"/>
</dbReference>
<comment type="caution">
    <text evidence="1">The sequence shown here is derived from an EMBL/GenBank/DDBJ whole genome shotgun (WGS) entry which is preliminary data.</text>
</comment>
<gene>
    <name evidence="1" type="ORF">CVS30_15465</name>
</gene>